<feature type="compositionally biased region" description="Basic and acidic residues" evidence="1">
    <location>
        <begin position="26"/>
        <end position="35"/>
    </location>
</feature>
<organism evidence="2 3">
    <name type="scientific">Leersia perrieri</name>
    <dbReference type="NCBI Taxonomy" id="77586"/>
    <lineage>
        <taxon>Eukaryota</taxon>
        <taxon>Viridiplantae</taxon>
        <taxon>Streptophyta</taxon>
        <taxon>Embryophyta</taxon>
        <taxon>Tracheophyta</taxon>
        <taxon>Spermatophyta</taxon>
        <taxon>Magnoliopsida</taxon>
        <taxon>Liliopsida</taxon>
        <taxon>Poales</taxon>
        <taxon>Poaceae</taxon>
        <taxon>BOP clade</taxon>
        <taxon>Oryzoideae</taxon>
        <taxon>Oryzeae</taxon>
        <taxon>Oryzinae</taxon>
        <taxon>Leersia</taxon>
    </lineage>
</organism>
<dbReference type="AlphaFoldDB" id="A0A0D9WR47"/>
<reference evidence="3" key="2">
    <citation type="submission" date="2013-12" db="EMBL/GenBank/DDBJ databases">
        <authorList>
            <person name="Yu Y."/>
            <person name="Lee S."/>
            <person name="de Baynast K."/>
            <person name="Wissotski M."/>
            <person name="Liu L."/>
            <person name="Talag J."/>
            <person name="Goicoechea J."/>
            <person name="Angelova A."/>
            <person name="Jetty R."/>
            <person name="Kudrna D."/>
            <person name="Golser W."/>
            <person name="Rivera L."/>
            <person name="Zhang J."/>
            <person name="Wing R."/>
        </authorList>
    </citation>
    <scope>NUCLEOTIDE SEQUENCE</scope>
</reference>
<protein>
    <submittedName>
        <fullName evidence="2">Uncharacterized protein</fullName>
    </submittedName>
</protein>
<feature type="region of interest" description="Disordered" evidence="1">
    <location>
        <begin position="1"/>
        <end position="61"/>
    </location>
</feature>
<sequence>MTALNSSLSRREHDDDSAAPQARWLGRREHGEGASRSDGGPPALGSDDGSRTERGGKGLGALRWEDAMVGVRLDLETAAPQRRRGRSDDNRILHCRAQGGLIWLLHPQGDDDCDGRSGSVTMMVTNAMAVAGGG</sequence>
<evidence type="ECO:0000313" key="3">
    <source>
        <dbReference type="Proteomes" id="UP000032180"/>
    </source>
</evidence>
<dbReference type="Proteomes" id="UP000032180">
    <property type="component" value="Chromosome 6"/>
</dbReference>
<name>A0A0D9WR47_9ORYZ</name>
<evidence type="ECO:0000313" key="2">
    <source>
        <dbReference type="EnsemblPlants" id="LPERR06G14960.1"/>
    </source>
</evidence>
<dbReference type="Gramene" id="LPERR06G14960.1">
    <property type="protein sequence ID" value="LPERR06G14960.1"/>
    <property type="gene ID" value="LPERR06G14960"/>
</dbReference>
<proteinExistence type="predicted"/>
<dbReference type="HOGENOM" id="CLU_1899220_0_0_1"/>
<keyword evidence="3" id="KW-1185">Reference proteome</keyword>
<reference evidence="2 3" key="1">
    <citation type="submission" date="2012-08" db="EMBL/GenBank/DDBJ databases">
        <title>Oryza genome evolution.</title>
        <authorList>
            <person name="Wing R.A."/>
        </authorList>
    </citation>
    <scope>NUCLEOTIDE SEQUENCE</scope>
</reference>
<reference evidence="2" key="3">
    <citation type="submission" date="2015-04" db="UniProtKB">
        <authorList>
            <consortium name="EnsemblPlants"/>
        </authorList>
    </citation>
    <scope>IDENTIFICATION</scope>
</reference>
<evidence type="ECO:0000256" key="1">
    <source>
        <dbReference type="SAM" id="MobiDB-lite"/>
    </source>
</evidence>
<dbReference type="EnsemblPlants" id="LPERR06G14960.1">
    <property type="protein sequence ID" value="LPERR06G14960.1"/>
    <property type="gene ID" value="LPERR06G14960"/>
</dbReference>
<accession>A0A0D9WR47</accession>